<organism evidence="7">
    <name type="scientific">Lycosa sp. SGP-2016</name>
    <dbReference type="NCBI Taxonomy" id="1905177"/>
    <lineage>
        <taxon>Eukaryota</taxon>
        <taxon>Metazoa</taxon>
        <taxon>Ecdysozoa</taxon>
        <taxon>Arthropoda</taxon>
        <taxon>Chelicerata</taxon>
        <taxon>Arachnida</taxon>
        <taxon>Araneae</taxon>
        <taxon>Araneomorphae</taxon>
        <taxon>Entelegynae</taxon>
        <taxon>Lycosoidea</taxon>
        <taxon>Lycosidae</taxon>
        <taxon>Lycosa</taxon>
    </lineage>
</organism>
<evidence type="ECO:0000256" key="3">
    <source>
        <dbReference type="ARBA" id="ARBA00022525"/>
    </source>
</evidence>
<reference evidence="7" key="2">
    <citation type="submission" date="2019-04" db="EMBL/GenBank/DDBJ databases">
        <title>Unravelling the molecular evolution of spider venoms.</title>
        <authorList>
            <person name="Pineda S."/>
        </authorList>
    </citation>
    <scope>NUCLEOTIDE SEQUENCE</scope>
</reference>
<dbReference type="SUPFAM" id="SSF57256">
    <property type="entry name" value="Elafin-like"/>
    <property type="match status" value="1"/>
</dbReference>
<keyword evidence="3" id="KW-0964">Secreted</keyword>
<dbReference type="AlphaFoldDB" id="A0A482ZB10"/>
<keyword evidence="4" id="KW-0800">Toxin</keyword>
<dbReference type="EMBL" id="HAGS01000129">
    <property type="protein sequence ID" value="SMD46759.1"/>
    <property type="molecule type" value="Transcribed_RNA"/>
</dbReference>
<dbReference type="GO" id="GO:0005576">
    <property type="term" value="C:extracellular region"/>
    <property type="evidence" value="ECO:0007669"/>
    <property type="project" value="UniProtKB-SubCell"/>
</dbReference>
<comment type="function">
    <text evidence="1">Has antibacterial activity.</text>
</comment>
<dbReference type="InterPro" id="IPR036645">
    <property type="entry name" value="Elafin-like_sf"/>
</dbReference>
<evidence type="ECO:0000256" key="2">
    <source>
        <dbReference type="ARBA" id="ARBA00004613"/>
    </source>
</evidence>
<feature type="chain" id="PRO_5019756305" evidence="6">
    <location>
        <begin position="21"/>
        <end position="94"/>
    </location>
</feature>
<accession>A0A482ZB10</accession>
<name>A0A482ZB10_9ARAC</name>
<evidence type="ECO:0000256" key="4">
    <source>
        <dbReference type="ARBA" id="ARBA00022656"/>
    </source>
</evidence>
<sequence length="94" mass="10317">MNSRILSVLLVLGIATCVLAGGFCPKSRHPHCNLSYKINDCCAQSDCRVGSVCCVEGCGNVCRAESDTPIGEKFVDGSECKLGHVFPKRWYEFW</sequence>
<evidence type="ECO:0000313" key="7">
    <source>
        <dbReference type="EMBL" id="SMD46759.1"/>
    </source>
</evidence>
<keyword evidence="5 6" id="KW-0732">Signal</keyword>
<comment type="subcellular location">
    <subcellularLocation>
        <location evidence="2">Secreted</location>
    </subcellularLocation>
</comment>
<evidence type="ECO:0000256" key="5">
    <source>
        <dbReference type="ARBA" id="ARBA00022729"/>
    </source>
</evidence>
<dbReference type="GO" id="GO:0090729">
    <property type="term" value="F:toxin activity"/>
    <property type="evidence" value="ECO:0007669"/>
    <property type="project" value="UniProtKB-KW"/>
</dbReference>
<feature type="signal peptide" evidence="6">
    <location>
        <begin position="1"/>
        <end position="20"/>
    </location>
</feature>
<evidence type="ECO:0000256" key="6">
    <source>
        <dbReference type="SAM" id="SignalP"/>
    </source>
</evidence>
<reference evidence="7" key="1">
    <citation type="submission" date="2017-03" db="EMBL/GenBank/DDBJ databases">
        <authorList>
            <person name="QRISCLOUD D."/>
        </authorList>
    </citation>
    <scope>NUCLEOTIDE SEQUENCE</scope>
</reference>
<evidence type="ECO:0000256" key="1">
    <source>
        <dbReference type="ARBA" id="ARBA00002878"/>
    </source>
</evidence>
<protein>
    <submittedName>
        <fullName evidence="7">U19-Lycotoxin-Lsp1a_1</fullName>
    </submittedName>
</protein>
<proteinExistence type="predicted"/>